<name>A0A182WMX0_9DIPT</name>
<accession>A0A182WMX0</accession>
<dbReference type="VEuPathDB" id="VectorBase:AMIN014079"/>
<protein>
    <submittedName>
        <fullName evidence="1">Uncharacterized protein</fullName>
    </submittedName>
</protein>
<sequence>MLHTNHIAGAPSFLAFSLERWFGFGSSPSPRCHASALLRIERHAYGRERTAPPVCVRFRTQTRARNIDGHRRSTIECGSTFFTICWPGHFILPSSPLPIACWSERISNTGVVHFMLRVQTAAKCVCIFSVI</sequence>
<organism evidence="1 2">
    <name type="scientific">Anopheles minimus</name>
    <dbReference type="NCBI Taxonomy" id="112268"/>
    <lineage>
        <taxon>Eukaryota</taxon>
        <taxon>Metazoa</taxon>
        <taxon>Ecdysozoa</taxon>
        <taxon>Arthropoda</taxon>
        <taxon>Hexapoda</taxon>
        <taxon>Insecta</taxon>
        <taxon>Pterygota</taxon>
        <taxon>Neoptera</taxon>
        <taxon>Endopterygota</taxon>
        <taxon>Diptera</taxon>
        <taxon>Nematocera</taxon>
        <taxon>Culicoidea</taxon>
        <taxon>Culicidae</taxon>
        <taxon>Anophelinae</taxon>
        <taxon>Anopheles</taxon>
    </lineage>
</organism>
<dbReference type="Proteomes" id="UP000075920">
    <property type="component" value="Unassembled WGS sequence"/>
</dbReference>
<evidence type="ECO:0000313" key="2">
    <source>
        <dbReference type="Proteomes" id="UP000075920"/>
    </source>
</evidence>
<proteinExistence type="predicted"/>
<evidence type="ECO:0000313" key="1">
    <source>
        <dbReference type="EnsemblMetazoa" id="AMIN014079-PA"/>
    </source>
</evidence>
<reference evidence="2" key="1">
    <citation type="submission" date="2013-03" db="EMBL/GenBank/DDBJ databases">
        <title>The Genome Sequence of Anopheles minimus MINIMUS1.</title>
        <authorList>
            <consortium name="The Broad Institute Genomics Platform"/>
            <person name="Neafsey D.E."/>
            <person name="Walton C."/>
            <person name="Walker B."/>
            <person name="Young S.K."/>
            <person name="Zeng Q."/>
            <person name="Gargeya S."/>
            <person name="Fitzgerald M."/>
            <person name="Haas B."/>
            <person name="Abouelleil A."/>
            <person name="Allen A.W."/>
            <person name="Alvarado L."/>
            <person name="Arachchi H.M."/>
            <person name="Berlin A.M."/>
            <person name="Chapman S.B."/>
            <person name="Gainer-Dewar J."/>
            <person name="Goldberg J."/>
            <person name="Griggs A."/>
            <person name="Gujja S."/>
            <person name="Hansen M."/>
            <person name="Howarth C."/>
            <person name="Imamovic A."/>
            <person name="Ireland A."/>
            <person name="Larimer J."/>
            <person name="McCowan C."/>
            <person name="Murphy C."/>
            <person name="Pearson M."/>
            <person name="Poon T.W."/>
            <person name="Priest M."/>
            <person name="Roberts A."/>
            <person name="Saif S."/>
            <person name="Shea T."/>
            <person name="Sisk P."/>
            <person name="Sykes S."/>
            <person name="Wortman J."/>
            <person name="Nusbaum C."/>
            <person name="Birren B."/>
        </authorList>
    </citation>
    <scope>NUCLEOTIDE SEQUENCE [LARGE SCALE GENOMIC DNA]</scope>
    <source>
        <strain evidence="2">MINIMUS1</strain>
    </source>
</reference>
<reference evidence="1" key="2">
    <citation type="submission" date="2020-05" db="UniProtKB">
        <authorList>
            <consortium name="EnsemblMetazoa"/>
        </authorList>
    </citation>
    <scope>IDENTIFICATION</scope>
    <source>
        <strain evidence="1">MINIMUS1</strain>
    </source>
</reference>
<dbReference type="EnsemblMetazoa" id="AMIN014079-RA">
    <property type="protein sequence ID" value="AMIN014079-PA"/>
    <property type="gene ID" value="AMIN014079"/>
</dbReference>
<keyword evidence="2" id="KW-1185">Reference proteome</keyword>
<dbReference type="AlphaFoldDB" id="A0A182WMX0"/>